<keyword evidence="7" id="KW-0460">Magnesium</keyword>
<proteinExistence type="inferred from homology"/>
<keyword evidence="2 9" id="KW-0639">Primosome</keyword>
<dbReference type="GO" id="GO:1990077">
    <property type="term" value="C:primosome complex"/>
    <property type="evidence" value="ECO:0007669"/>
    <property type="project" value="UniProtKB-KW"/>
</dbReference>
<evidence type="ECO:0000256" key="6">
    <source>
        <dbReference type="ARBA" id="ARBA00022723"/>
    </source>
</evidence>
<dbReference type="InterPro" id="IPR034154">
    <property type="entry name" value="TOPRIM_DnaG/twinkle"/>
</dbReference>
<dbReference type="SMART" id="SM00493">
    <property type="entry name" value="TOPRIM"/>
    <property type="match status" value="1"/>
</dbReference>
<dbReference type="GO" id="GO:0005737">
    <property type="term" value="C:cytoplasm"/>
    <property type="evidence" value="ECO:0007669"/>
    <property type="project" value="TreeGrafter"/>
</dbReference>
<dbReference type="PROSITE" id="PS50880">
    <property type="entry name" value="TOPRIM"/>
    <property type="match status" value="1"/>
</dbReference>
<dbReference type="PANTHER" id="PTHR30313:SF2">
    <property type="entry name" value="DNA PRIMASE"/>
    <property type="match status" value="1"/>
</dbReference>
<dbReference type="GO" id="GO:0046872">
    <property type="term" value="F:metal ion binding"/>
    <property type="evidence" value="ECO:0007669"/>
    <property type="project" value="UniProtKB-KW"/>
</dbReference>
<evidence type="ECO:0000313" key="12">
    <source>
        <dbReference type="Proteomes" id="UP000278031"/>
    </source>
</evidence>
<comment type="similarity">
    <text evidence="9">Belongs to the archaeal DnaG primase family.</text>
</comment>
<dbReference type="Proteomes" id="UP000278031">
    <property type="component" value="Unassembled WGS sequence"/>
</dbReference>
<comment type="caution">
    <text evidence="11">The sequence shown here is derived from an EMBL/GenBank/DDBJ whole genome shotgun (WGS) entry which is preliminary data.</text>
</comment>
<dbReference type="GO" id="GO:0000428">
    <property type="term" value="C:DNA-directed RNA polymerase complex"/>
    <property type="evidence" value="ECO:0007669"/>
    <property type="project" value="UniProtKB-KW"/>
</dbReference>
<comment type="subunit">
    <text evidence="9">Forms a ternary complex with MCM helicase and DNA. Component of the archaeal exosome complex.</text>
</comment>
<comment type="function">
    <text evidence="9">RNA polymerase that catalyzes the synthesis of short RNA molecules used as primers for DNA polymerase during DNA replication. Also part of the exosome, which is a complex involved in RNA degradation. Acts as a poly(A)-binding protein that enhances the interaction between heteropolymeric, adenine-rich transcripts and the exosome.</text>
</comment>
<evidence type="ECO:0000256" key="5">
    <source>
        <dbReference type="ARBA" id="ARBA00022705"/>
    </source>
</evidence>
<dbReference type="Gene3D" id="3.40.1360.10">
    <property type="match status" value="1"/>
</dbReference>
<evidence type="ECO:0000256" key="7">
    <source>
        <dbReference type="ARBA" id="ARBA00022842"/>
    </source>
</evidence>
<evidence type="ECO:0000256" key="2">
    <source>
        <dbReference type="ARBA" id="ARBA00022515"/>
    </source>
</evidence>
<comment type="catalytic activity">
    <reaction evidence="9">
        <text>ssDNA + n NTP = ssDNA/pppN(pN)n-1 hybrid + (n-1) diphosphate.</text>
        <dbReference type="EC" id="2.7.7.101"/>
    </reaction>
</comment>
<dbReference type="GO" id="GO:0008143">
    <property type="term" value="F:poly(A) binding"/>
    <property type="evidence" value="ECO:0007669"/>
    <property type="project" value="InterPro"/>
</dbReference>
<dbReference type="PANTHER" id="PTHR30313">
    <property type="entry name" value="DNA PRIMASE"/>
    <property type="match status" value="1"/>
</dbReference>
<gene>
    <name evidence="9" type="primary">dnaG</name>
    <name evidence="11" type="ORF">DRO04_01200</name>
</gene>
<dbReference type="SUPFAM" id="SSF56731">
    <property type="entry name" value="DNA primase core"/>
    <property type="match status" value="1"/>
</dbReference>
<keyword evidence="5 9" id="KW-0235">DNA replication</keyword>
<reference evidence="11 12" key="1">
    <citation type="submission" date="2018-06" db="EMBL/GenBank/DDBJ databases">
        <title>Extensive metabolic versatility and redundancy in microbially diverse, dynamic hydrothermal sediments.</title>
        <authorList>
            <person name="Dombrowski N."/>
            <person name="Teske A."/>
            <person name="Baker B.J."/>
        </authorList>
    </citation>
    <scope>NUCLEOTIDE SEQUENCE [LARGE SCALE GENOMIC DNA]</scope>
    <source>
        <strain evidence="11">B51_G17</strain>
    </source>
</reference>
<evidence type="ECO:0000256" key="8">
    <source>
        <dbReference type="ARBA" id="ARBA00023163"/>
    </source>
</evidence>
<evidence type="ECO:0000256" key="4">
    <source>
        <dbReference type="ARBA" id="ARBA00022695"/>
    </source>
</evidence>
<name>A0A497JKN0_9ARCH</name>
<keyword evidence="4 9" id="KW-0548">Nucleotidyltransferase</keyword>
<sequence>MAKTYVSATKYTIYMRFEINGVVDKPDIIGAIFGQSEGLLGEEMDLRELQKGGKIGRIEIEHFVKNGKTVGQVIIPSGLDMVETCILAAALETVEKVGPCEAKFKVQSIEDTRMAKRKQIVERAKELYRKILETQVPDPHELAEKVREEARAAEICYYANEIPCGPDVETADEIIVVEGRADVLNLLRHGIKNVISMGGSKIHPAVVELCKKKTTIAFIDGDRGGELDLRKLAQLTKVDYVARAPAGKEVEELTQKEIVQALRKKVPYAKKTKQISQEDKKLLEMLEQLKGTLKAKLLDKDFNTIAEVPVRELLKSLKGKTIHAIVFDGIVTKRVLEEAEAHNISIVAGIKKGKFPPSKKVKVIILEEA</sequence>
<evidence type="ECO:0000256" key="3">
    <source>
        <dbReference type="ARBA" id="ARBA00022679"/>
    </source>
</evidence>
<keyword evidence="8 9" id="KW-0804">Transcription</keyword>
<evidence type="ECO:0000256" key="1">
    <source>
        <dbReference type="ARBA" id="ARBA00022478"/>
    </source>
</evidence>
<dbReference type="GO" id="GO:0000178">
    <property type="term" value="C:exosome (RNase complex)"/>
    <property type="evidence" value="ECO:0007669"/>
    <property type="project" value="UniProtKB-KW"/>
</dbReference>
<dbReference type="InterPro" id="IPR020607">
    <property type="entry name" value="Primase_DnaG_arc"/>
</dbReference>
<keyword evidence="1 9" id="KW-0240">DNA-directed RNA polymerase</keyword>
<dbReference type="EMBL" id="QMWP01000034">
    <property type="protein sequence ID" value="RLG70755.1"/>
    <property type="molecule type" value="Genomic_DNA"/>
</dbReference>
<dbReference type="HAMAP" id="MF_00007">
    <property type="entry name" value="DNA_primase_DnaG_arc"/>
    <property type="match status" value="1"/>
</dbReference>
<dbReference type="InterPro" id="IPR050219">
    <property type="entry name" value="DnaG_primase"/>
</dbReference>
<feature type="domain" description="Toprim" evidence="10">
    <location>
        <begin position="172"/>
        <end position="246"/>
    </location>
</feature>
<evidence type="ECO:0000259" key="10">
    <source>
        <dbReference type="PROSITE" id="PS50880"/>
    </source>
</evidence>
<keyword evidence="6" id="KW-0479">Metal-binding</keyword>
<organism evidence="11 12">
    <name type="scientific">Candidatus Iainarchaeum sp</name>
    <dbReference type="NCBI Taxonomy" id="3101447"/>
    <lineage>
        <taxon>Archaea</taxon>
        <taxon>Candidatus Iainarchaeota</taxon>
        <taxon>Candidatus Iainarchaeia</taxon>
        <taxon>Candidatus Iainarchaeales</taxon>
        <taxon>Candidatus Iainarchaeaceae</taxon>
        <taxon>Candidatus Iainarchaeum</taxon>
    </lineage>
</organism>
<dbReference type="GO" id="GO:0006269">
    <property type="term" value="P:DNA replication, synthesis of primer"/>
    <property type="evidence" value="ECO:0007669"/>
    <property type="project" value="UniProtKB-UniRule"/>
</dbReference>
<dbReference type="InterPro" id="IPR006171">
    <property type="entry name" value="TOPRIM_dom"/>
</dbReference>
<dbReference type="AlphaFoldDB" id="A0A497JKN0"/>
<dbReference type="GO" id="GO:0003899">
    <property type="term" value="F:DNA-directed RNA polymerase activity"/>
    <property type="evidence" value="ECO:0007669"/>
    <property type="project" value="UniProtKB-UniRule"/>
</dbReference>
<keyword evidence="3 9" id="KW-0808">Transferase</keyword>
<accession>A0A497JKN0</accession>
<dbReference type="CDD" id="cd01029">
    <property type="entry name" value="TOPRIM_primases"/>
    <property type="match status" value="1"/>
</dbReference>
<dbReference type="EC" id="2.7.7.101" evidence="9"/>
<evidence type="ECO:0000256" key="9">
    <source>
        <dbReference type="HAMAP-Rule" id="MF_00007"/>
    </source>
</evidence>
<evidence type="ECO:0000313" key="11">
    <source>
        <dbReference type="EMBL" id="RLG70755.1"/>
    </source>
</evidence>
<protein>
    <recommendedName>
        <fullName evidence="9">DNA primase DnaG</fullName>
        <ecNumber evidence="9">2.7.7.101</ecNumber>
    </recommendedName>
</protein>
<dbReference type="Pfam" id="PF13662">
    <property type="entry name" value="Toprim_4"/>
    <property type="match status" value="1"/>
</dbReference>
<dbReference type="NCBIfam" id="NF003108">
    <property type="entry name" value="PRK04031.1-1"/>
    <property type="match status" value="1"/>
</dbReference>
<keyword evidence="9" id="KW-0271">Exosome</keyword>